<sequence length="356" mass="38540">MGIAAEVLAQQLYHYGHGRALWTPEPADGDVYIGDVGYVDEDGAFQRLFNVTVDADHPLNRAGVPENFVPLRFNKRLLQLKPSYISPMPFCSKSVKSHKLDGHAGAQVGPAGAKLAYSYECTSSQGGLLVIRDHADKTIVQPATDIVQYIRQNHDAWFGFATKPGTYGLMCKPEDIIMVRGTVKTSAWTVAAFQEAGTHVNDIELSAQAGSIADVGLQGSSSVSVYNSIEHRTGPQRPSASRPASLKPVTSGTPSQHGKYDLPELEVAAEMSKETEPENKRNQTVFLGCYKVKRRFLLPKKIVAGAGPDELPPGEDPAHPPAVAAADELAVEIDQPVSGVCEYVSWMSFNPTNILR</sequence>
<name>K5WHG6_PHACS</name>
<evidence type="ECO:0000313" key="3">
    <source>
        <dbReference type="Proteomes" id="UP000008370"/>
    </source>
</evidence>
<reference evidence="2 3" key="1">
    <citation type="journal article" date="2012" name="BMC Genomics">
        <title>Comparative genomics of the white-rot fungi, Phanerochaete carnosa and P. chrysosporium, to elucidate the genetic basis of the distinct wood types they colonize.</title>
        <authorList>
            <person name="Suzuki H."/>
            <person name="MacDonald J."/>
            <person name="Syed K."/>
            <person name="Salamov A."/>
            <person name="Hori C."/>
            <person name="Aerts A."/>
            <person name="Henrissat B."/>
            <person name="Wiebenga A."/>
            <person name="vanKuyk P.A."/>
            <person name="Barry K."/>
            <person name="Lindquist E."/>
            <person name="LaButti K."/>
            <person name="Lapidus A."/>
            <person name="Lucas S."/>
            <person name="Coutinho P."/>
            <person name="Gong Y."/>
            <person name="Samejima M."/>
            <person name="Mahadevan R."/>
            <person name="Abou-Zaid M."/>
            <person name="de Vries R.P."/>
            <person name="Igarashi K."/>
            <person name="Yadav J.S."/>
            <person name="Grigoriev I.V."/>
            <person name="Master E.R."/>
        </authorList>
    </citation>
    <scope>NUCLEOTIDE SEQUENCE [LARGE SCALE GENOMIC DNA]</scope>
    <source>
        <strain evidence="2 3">HHB-10118-sp</strain>
    </source>
</reference>
<dbReference type="KEGG" id="pco:PHACADRAFT_85684"/>
<dbReference type="InParanoid" id="K5WHG6"/>
<organism evidence="2 3">
    <name type="scientific">Phanerochaete carnosa (strain HHB-10118-sp)</name>
    <name type="common">White-rot fungus</name>
    <name type="synonym">Peniophora carnosa</name>
    <dbReference type="NCBI Taxonomy" id="650164"/>
    <lineage>
        <taxon>Eukaryota</taxon>
        <taxon>Fungi</taxon>
        <taxon>Dikarya</taxon>
        <taxon>Basidiomycota</taxon>
        <taxon>Agaricomycotina</taxon>
        <taxon>Agaricomycetes</taxon>
        <taxon>Polyporales</taxon>
        <taxon>Phanerochaetaceae</taxon>
        <taxon>Phanerochaete</taxon>
    </lineage>
</organism>
<dbReference type="HOGENOM" id="CLU_021108_0_1_1"/>
<proteinExistence type="predicted"/>
<protein>
    <submittedName>
        <fullName evidence="2">Uncharacterized protein</fullName>
    </submittedName>
</protein>
<dbReference type="RefSeq" id="XP_007391364.1">
    <property type="nucleotide sequence ID" value="XM_007391302.1"/>
</dbReference>
<dbReference type="AlphaFoldDB" id="K5WHG6"/>
<dbReference type="OrthoDB" id="3222453at2759"/>
<dbReference type="EMBL" id="JH930469">
    <property type="protein sequence ID" value="EKM58770.1"/>
    <property type="molecule type" value="Genomic_DNA"/>
</dbReference>
<feature type="region of interest" description="Disordered" evidence="1">
    <location>
        <begin position="231"/>
        <end position="261"/>
    </location>
</feature>
<accession>K5WHG6</accession>
<gene>
    <name evidence="2" type="ORF">PHACADRAFT_85684</name>
</gene>
<evidence type="ECO:0000256" key="1">
    <source>
        <dbReference type="SAM" id="MobiDB-lite"/>
    </source>
</evidence>
<dbReference type="STRING" id="650164.K5WHG6"/>
<keyword evidence="3" id="KW-1185">Reference proteome</keyword>
<dbReference type="GeneID" id="18920505"/>
<dbReference type="Proteomes" id="UP000008370">
    <property type="component" value="Unassembled WGS sequence"/>
</dbReference>
<evidence type="ECO:0000313" key="2">
    <source>
        <dbReference type="EMBL" id="EKM58770.1"/>
    </source>
</evidence>